<evidence type="ECO:0000313" key="2">
    <source>
        <dbReference type="Proteomes" id="UP001152622"/>
    </source>
</evidence>
<protein>
    <submittedName>
        <fullName evidence="1">Uncharacterized protein</fullName>
    </submittedName>
</protein>
<organism evidence="1 2">
    <name type="scientific">Synaphobranchus kaupii</name>
    <name type="common">Kaup's arrowtooth eel</name>
    <dbReference type="NCBI Taxonomy" id="118154"/>
    <lineage>
        <taxon>Eukaryota</taxon>
        <taxon>Metazoa</taxon>
        <taxon>Chordata</taxon>
        <taxon>Craniata</taxon>
        <taxon>Vertebrata</taxon>
        <taxon>Euteleostomi</taxon>
        <taxon>Actinopterygii</taxon>
        <taxon>Neopterygii</taxon>
        <taxon>Teleostei</taxon>
        <taxon>Anguilliformes</taxon>
        <taxon>Synaphobranchidae</taxon>
        <taxon>Synaphobranchus</taxon>
    </lineage>
</organism>
<keyword evidence="2" id="KW-1185">Reference proteome</keyword>
<accession>A0A9Q1FVY7</accession>
<gene>
    <name evidence="1" type="ORF">SKAU_G00084420</name>
</gene>
<reference evidence="1" key="1">
    <citation type="journal article" date="2023" name="Science">
        <title>Genome structures resolve the early diversification of teleost fishes.</title>
        <authorList>
            <person name="Parey E."/>
            <person name="Louis A."/>
            <person name="Montfort J."/>
            <person name="Bouchez O."/>
            <person name="Roques C."/>
            <person name="Iampietro C."/>
            <person name="Lluch J."/>
            <person name="Castinel A."/>
            <person name="Donnadieu C."/>
            <person name="Desvignes T."/>
            <person name="Floi Bucao C."/>
            <person name="Jouanno E."/>
            <person name="Wen M."/>
            <person name="Mejri S."/>
            <person name="Dirks R."/>
            <person name="Jansen H."/>
            <person name="Henkel C."/>
            <person name="Chen W.J."/>
            <person name="Zahm M."/>
            <person name="Cabau C."/>
            <person name="Klopp C."/>
            <person name="Thompson A.W."/>
            <person name="Robinson-Rechavi M."/>
            <person name="Braasch I."/>
            <person name="Lecointre G."/>
            <person name="Bobe J."/>
            <person name="Postlethwait J.H."/>
            <person name="Berthelot C."/>
            <person name="Roest Crollius H."/>
            <person name="Guiguen Y."/>
        </authorList>
    </citation>
    <scope>NUCLEOTIDE SEQUENCE</scope>
    <source>
        <strain evidence="1">WJC10195</strain>
    </source>
</reference>
<name>A0A9Q1FVY7_SYNKA</name>
<dbReference type="EMBL" id="JAINUF010000003">
    <property type="protein sequence ID" value="KAJ8368414.1"/>
    <property type="molecule type" value="Genomic_DNA"/>
</dbReference>
<sequence length="80" mass="8899">MHWQVLTRAHASVEQHASNWAATLTSSKGCYRRGNRHHLVTAKPGHRQLVIRCVCRCVCFSQGLHHSFSLGLGGHPISLC</sequence>
<comment type="caution">
    <text evidence="1">The sequence shown here is derived from an EMBL/GenBank/DDBJ whole genome shotgun (WGS) entry which is preliminary data.</text>
</comment>
<proteinExistence type="predicted"/>
<evidence type="ECO:0000313" key="1">
    <source>
        <dbReference type="EMBL" id="KAJ8368414.1"/>
    </source>
</evidence>
<dbReference type="Proteomes" id="UP001152622">
    <property type="component" value="Chromosome 3"/>
</dbReference>
<dbReference type="AlphaFoldDB" id="A0A9Q1FVY7"/>